<sequence length="138" mass="15454">MTDILIASHGHFASGLNSSIEILTGMSKKIKVIDAYVDKSDYIKQIDDFIAKSKRPAVIFTDLKGGSVNQNVVLRVAKEKDIFVVTQTNLAVVLAVLLDTEKLTKQHLQDLINQSQVELFQIDDDNNSLSNQEEEFFK</sequence>
<dbReference type="EMBL" id="JXBY01000006">
    <property type="protein sequence ID" value="KJY58668.1"/>
    <property type="molecule type" value="Genomic_DNA"/>
</dbReference>
<dbReference type="OrthoDB" id="6578004at2"/>
<dbReference type="GO" id="GO:0016740">
    <property type="term" value="F:transferase activity"/>
    <property type="evidence" value="ECO:0007669"/>
    <property type="project" value="UniProtKB-KW"/>
</dbReference>
<dbReference type="InterPro" id="IPR004701">
    <property type="entry name" value="PTS_EIIA_man-typ"/>
</dbReference>
<dbReference type="InterPro" id="IPR036662">
    <property type="entry name" value="PTS_EIIA_man-typ_sf"/>
</dbReference>
<dbReference type="PROSITE" id="PS51096">
    <property type="entry name" value="PTS_EIIA_TYPE_4"/>
    <property type="match status" value="1"/>
</dbReference>
<keyword evidence="1" id="KW-0808">Transferase</keyword>
<reference evidence="3 4" key="1">
    <citation type="submission" date="2014-12" db="EMBL/GenBank/DDBJ databases">
        <title>Comparative genomics of the lactic acid bacteria isolated from the honey bee gut.</title>
        <authorList>
            <person name="Ellegaard K.M."/>
            <person name="Tamarit D."/>
            <person name="Javelind E."/>
            <person name="Olofsson T."/>
            <person name="Andersson S.G."/>
            <person name="Vasquez A."/>
        </authorList>
    </citation>
    <scope>NUCLEOTIDE SEQUENCE [LARGE SCALE GENOMIC DNA]</scope>
    <source>
        <strain evidence="3 4">Biut2</strain>
    </source>
</reference>
<dbReference type="PANTHER" id="PTHR33799:SF1">
    <property type="entry name" value="PTS SYSTEM MANNOSE-SPECIFIC EIIAB COMPONENT-RELATED"/>
    <property type="match status" value="1"/>
</dbReference>
<accession>A0A0F4LK12</accession>
<proteinExistence type="predicted"/>
<evidence type="ECO:0000256" key="1">
    <source>
        <dbReference type="ARBA" id="ARBA00022679"/>
    </source>
</evidence>
<dbReference type="PANTHER" id="PTHR33799">
    <property type="entry name" value="PTS PERMEASE-RELATED-RELATED"/>
    <property type="match status" value="1"/>
</dbReference>
<dbReference type="GO" id="GO:0016020">
    <property type="term" value="C:membrane"/>
    <property type="evidence" value="ECO:0007669"/>
    <property type="project" value="InterPro"/>
</dbReference>
<dbReference type="SUPFAM" id="SSF53062">
    <property type="entry name" value="PTS system fructose IIA component-like"/>
    <property type="match status" value="1"/>
</dbReference>
<evidence type="ECO:0000259" key="2">
    <source>
        <dbReference type="PROSITE" id="PS51096"/>
    </source>
</evidence>
<protein>
    <submittedName>
        <fullName evidence="3">PTS Man IIA</fullName>
    </submittedName>
</protein>
<comment type="caution">
    <text evidence="3">The sequence shown here is derived from an EMBL/GenBank/DDBJ whole genome shotgun (WGS) entry which is preliminary data.</text>
</comment>
<dbReference type="InterPro" id="IPR051471">
    <property type="entry name" value="Bacterial_PTS_sugar_comp"/>
</dbReference>
<dbReference type="Gene3D" id="3.40.50.510">
    <property type="entry name" value="Phosphotransferase system, mannose-type IIA component"/>
    <property type="match status" value="1"/>
</dbReference>
<gene>
    <name evidence="3" type="ORF">JF76_03220</name>
</gene>
<dbReference type="AlphaFoldDB" id="A0A0F4LK12"/>
<dbReference type="RefSeq" id="WP_045927534.1">
    <property type="nucleotide sequence ID" value="NZ_JBHSZS010000003.1"/>
</dbReference>
<organism evidence="3 4">
    <name type="scientific">Lactobacillus kullabergensis</name>
    <dbReference type="NCBI Taxonomy" id="1218493"/>
    <lineage>
        <taxon>Bacteria</taxon>
        <taxon>Bacillati</taxon>
        <taxon>Bacillota</taxon>
        <taxon>Bacilli</taxon>
        <taxon>Lactobacillales</taxon>
        <taxon>Lactobacillaceae</taxon>
        <taxon>Lactobacillus</taxon>
    </lineage>
</organism>
<dbReference type="STRING" id="1218493.JF76_03220"/>
<dbReference type="HOGENOM" id="CLU_123235_3_2_9"/>
<dbReference type="PATRIC" id="fig|1218493.3.peg.340"/>
<feature type="domain" description="PTS EIIA type-4" evidence="2">
    <location>
        <begin position="1"/>
        <end position="129"/>
    </location>
</feature>
<evidence type="ECO:0000313" key="4">
    <source>
        <dbReference type="Proteomes" id="UP000033533"/>
    </source>
</evidence>
<name>A0A0F4LK12_9LACO</name>
<dbReference type="GO" id="GO:0009401">
    <property type="term" value="P:phosphoenolpyruvate-dependent sugar phosphotransferase system"/>
    <property type="evidence" value="ECO:0007669"/>
    <property type="project" value="InterPro"/>
</dbReference>
<dbReference type="Pfam" id="PF03610">
    <property type="entry name" value="EIIA-man"/>
    <property type="match status" value="1"/>
</dbReference>
<dbReference type="Proteomes" id="UP000033533">
    <property type="component" value="Unassembled WGS sequence"/>
</dbReference>
<evidence type="ECO:0000313" key="3">
    <source>
        <dbReference type="EMBL" id="KJY58668.1"/>
    </source>
</evidence>